<evidence type="ECO:0000313" key="1">
    <source>
        <dbReference type="EMBL" id="CAG8833625.1"/>
    </source>
</evidence>
<dbReference type="EMBL" id="CAJVQA010071421">
    <property type="protein sequence ID" value="CAG8833625.1"/>
    <property type="molecule type" value="Genomic_DNA"/>
</dbReference>
<evidence type="ECO:0000313" key="2">
    <source>
        <dbReference type="Proteomes" id="UP000789759"/>
    </source>
</evidence>
<dbReference type="Proteomes" id="UP000789759">
    <property type="component" value="Unassembled WGS sequence"/>
</dbReference>
<reference evidence="1" key="1">
    <citation type="submission" date="2021-06" db="EMBL/GenBank/DDBJ databases">
        <authorList>
            <person name="Kallberg Y."/>
            <person name="Tangrot J."/>
            <person name="Rosling A."/>
        </authorList>
    </citation>
    <scope>NUCLEOTIDE SEQUENCE</scope>
    <source>
        <strain evidence="1">FL966</strain>
    </source>
</reference>
<keyword evidence="2" id="KW-1185">Reference proteome</keyword>
<comment type="caution">
    <text evidence="1">The sequence shown here is derived from an EMBL/GenBank/DDBJ whole genome shotgun (WGS) entry which is preliminary data.</text>
</comment>
<feature type="non-terminal residue" evidence="1">
    <location>
        <position position="49"/>
    </location>
</feature>
<protein>
    <submittedName>
        <fullName evidence="1">1930_t:CDS:1</fullName>
    </submittedName>
</protein>
<proteinExistence type="predicted"/>
<dbReference type="AlphaFoldDB" id="A0A9N9KI10"/>
<accession>A0A9N9KI10</accession>
<sequence>ANSIIWCMVALFSHNTRDIFNSTYKASVKVGFIVKPGNRIRGLVEEISN</sequence>
<feature type="non-terminal residue" evidence="1">
    <location>
        <position position="1"/>
    </location>
</feature>
<organism evidence="1 2">
    <name type="scientific">Cetraspora pellucida</name>
    <dbReference type="NCBI Taxonomy" id="1433469"/>
    <lineage>
        <taxon>Eukaryota</taxon>
        <taxon>Fungi</taxon>
        <taxon>Fungi incertae sedis</taxon>
        <taxon>Mucoromycota</taxon>
        <taxon>Glomeromycotina</taxon>
        <taxon>Glomeromycetes</taxon>
        <taxon>Diversisporales</taxon>
        <taxon>Gigasporaceae</taxon>
        <taxon>Cetraspora</taxon>
    </lineage>
</organism>
<gene>
    <name evidence="1" type="ORF">CPELLU_LOCUS21002</name>
</gene>
<name>A0A9N9KI10_9GLOM</name>